<dbReference type="SUPFAM" id="SSF101173">
    <property type="entry name" value="Docking domain B of the erythromycin polyketide synthase (DEBS)"/>
    <property type="match status" value="1"/>
</dbReference>
<dbReference type="CDD" id="cd00833">
    <property type="entry name" value="PKS"/>
    <property type="match status" value="3"/>
</dbReference>
<dbReference type="SMART" id="SM00825">
    <property type="entry name" value="PKS_KS"/>
    <property type="match status" value="3"/>
</dbReference>
<dbReference type="Pfam" id="PF22953">
    <property type="entry name" value="SpnB_Rossmann"/>
    <property type="match status" value="1"/>
</dbReference>
<sequence length="4452" mass="470328">MTSSVEGADEEREKLFRYLKKAVVELDEARARLRDYEQRATEPVAVVGIGCRFPGGIDSPDTLWEAVSAGRDLVTDFPTDRGWDVEGIYDPDPDADGKTYTRKGAFLEDATGFDAGFFGIAPGEVLAMDPQQRLMLEVSWEALENAGIDPLSLRGSQTGVFTGIFAPSYGGRDSGALQGYGLTGTTVSVASGRVSYVLGLEGPAVSLDTACSSSLVAIHSAMASLRTGECDLALAGGVTVLGLPSIFIGFSRQRGLAPDGRCKAFAGAADGTGWGEGAGVVVLERLSDAQRLGHTVLALVRGSAINQDGASNGLTAPNGHAQQRVILAALDSAGLSAADVDVVEAHGTATTLGDPIEAQALLATYGQDRPAGRPLWLGSIKSNMGHTQAAAGVAGVIKMVQAMRHGVMPATLHVDVPSPRVDWDSGAVSLLTEARDWPVDGHPRRAGVSSFGISGTNAHVIIEQAPVQAPIASVGGKLELSVLPWVISARSAEALTAQASRLSAHLEAAPGLAAVDVGFSLAGRSVFEHRAVVVGGDRQALMEGLATLADGDPGTGAVVGHAGPVGKTVVVFPGQGSQHIGMGRELYGQLPIFAEAFDTVVDEVDRHLRLPLRKVIWDADTGLLDTTEFAQPALFAIEAALFAVVRRWGVQPDFVMGHSVGEFTAAYAAGVLTLADAAMLVAARGRLMQALPSGGAMVAVAAAEDEVMPLLSEGVGIAAINAPKSVVISGAEATAGVIADRFAEQGRRVHRLAVSHAFHSPLMEPMLEEFARVAAGVRAREPRIGVVSNVTGELVGAESGFGSAQYWVEHVRRPVRFADSVRHLQAAGATHFIEVGPGSGLTSSIEQSLAPDDAVVVPTLRKNRPEVASVLTASGQLFTTGVPVDWPAVFAGSGGRRVELPTYAFQRRRFWETPGADESADAAGLGLGETKHALLRAVVQRPDIDGVVLTGRLSLTDQPWLADHEIGGAVLFPGAGFVELVIRAGDEVGCAVIEELVLAAPLVLHPGAAVQVQVVVGHAEDSGHRTVSVYSRDDHAEGWLLNAEGKLGVHAAEVSGASDLSVWPPAGAAPIEISDAYAQLAERGYAYGPAFQGLVAVWRRESEVFAEVVAPPESGVAVDGMGMHPAVLDAVLHALGLAVETGETRLPFCWRGVSLHAAGAGRVRARLAPAGTDAFSIDVTDAAGLPVLTVGALVTRAMSAEQLGAAVAAAGGAPEQGPLEVMWSPISVKHNETDEDSLPAVVAWEDFSVDADRAGDAGVVVWECGFAGEDTVGSVRAATHAALEVLQSWLGKDRAGTLAVLTHGGVGLPGEDVNDLAAAAVWGMVRSAQGETDGRIVLIDTDTAVDVALLADVGEPQLLVRGSTVHAARLSPAPPLLALPAGDSAWRLAAGGGGTLEDLVIQPCPEVQAPLQPGQVRVAVAAVGVNFRDVVAALGMYPGQAPALGAEGAGVVIETGPEVTGVAVGDAVMGFLGGAGPLAVVHQDLITRIPQGWSLPEAAAVPVVFLTALFGLADLAGLRAGESLLIHAGTGGVGMAAVQLARHWGVEVFVTASRGKWDTLRAMGFDDDHIGDSRTLDFEEKFLAVTEGRGVDVVLDSLAGEFVDASLRLLVGGGRFLEMGKTDIRDAEEIAARYPGVAYRAFDLSEAGPVRMQEILAEVRELFDSHVLHRLPVATWDVRSAPAAFRFMSQARHIGKVVLTMPSALAEELAAGTVLITGATGAVGGELARHMVTSYGVRHLVLASRRGDRAEGATELAAELTKAGADVAVVACDVADRDEVHELFARLARDFPPVRGVIHAAGVLDDGAIMSLTPERVDTVLRAKVDAAWNLHEATRELDVSMFALCSSIAATVGSPGQGNYAAANAFLDGLAAHRQAAGLAGISLAWGLWEQPGGMAAHLSSRDRARMSRSGLAPMNPLQALELLDAALVVDHPVMVATRLDRGAIDALAQSGGLPALFSGLARRPRRRQIERAGDAAQSKSALAQRLSGLAPSEQHDLLEGLVCLQAAEVLGLPSPDDLDPVADFQTLGFDSLTAVELRNRLKSATGLTLPSTLIFDYPTPAAVADYVGQQIPESQRPESGGDGPVRAQPDDEKRTASVADLMAPTSGFAIVGYAGRFPGATDAEEFWQVLREGRDTISEVPKDRWDVDEFFDPEPGAPGKVVTRRAGFVDDIRGFDAPFFGMSAREVRLMDPQHRMLLETAWQAIEHSGTAPTSLADSNTGVFVGISTHDYLGMAFGELTYPEVEAYLGIGTSNAAAAGRISYRLGLQGPSVAVDTACSSSLVAIHQACQALRLGECDLALAGGANVLLTPATMITFSSAHMLAPDGRCKTFDAAADGYVRGEGCGVIVIKRLEDALRDGDRIRAVIRGSAINQDGASGGLTVPNGLAQQRVISDALKRAALAPSDVDYLEAHGTGTSLGDPIEAQAAGAVLGVGREPDQRLLIGSVKTNIGHLEAAAGIAGVIKVILSLEHEELPKHLHFQNPSPHIPWDRLPVEVVKETTPWERNGKPRIAGVSSFGFAGTNAHVLLEEAPIAQPAQMPRPAAEPRPVEQFSLLPLSARTPDALVQLAEQYRSWLNAHPEATLADVCFTAGAGRAHFEHRAALVVTSTESAAELLGALVDDRPAPGLVRGSSDRRPKTAWLFPGQGSQYPGMARELYDTEPVFAETVDRCAAAVGDVLEKPLLDVIFASHDNDTLRLTTYAQPALFAVEVGLARLWQSWGFEPDVVLGHSVGQYSAACVARVFSLEDGALLVAERGRLFGSLPAGGRMVAVFTDAERVESATDEFPSLSVAAYNGANTVLSGPAEDLEQAAAGLSADGVRCEWLDTSHAFHSALLDPVLNDFESYADRFTFGPPQRTLICNRTGAALARSVKIDGAYWQRHARQPVEFVKSVRTLADLNCKVLLEVGPQPVLTAAALRAWPDPATAPRAIASLRQNTADRRQINEALADAYVLGHLPDFGAVQRGAVRKLDLPTYPFQHRQYWLREQRARPDHPRKAQPITDSRYEIRWQKSAGFSAASGAGEEATWLVVGDDAEVIQPLVDALTAGGHRHRILGLPMSDAEGERLEAALRAAGADESTLRILHVAAVGRDTASSTDSLLRMQHRVLAGTRRLFRAAVAAELCSPIWLVTRGAQRVTDADTVSPDQSCLWGFGRAAALEHPRLWGGLADVAVGNVDEWSRLIRWIAAPAGSAPREDQIALRDRDVYVPRLVRCEGQPNTTPLELRQEATYLVTGGLGSIGLEIAGYLAACGAKHVVLTGRRAPSDAVRRRIDALGEQYSCEIRVIAADVADLHDVARLLLTVQAELPPLAGIVHAAGELGTTPLSDLTDSEVDRVFAGKVWGAWHLSRAAADLKLDFFLSTSSIASVWGGFGQTAYSAANAFLDGLACRLREQGVAGISVNFGPWSTGLADAESRARLDQRGIRTLSPQDALGGFADAIATDSAQGVVARIDWTRFLPLYQQVGRRSFLAELEREVPTEPVAAAGRTVFVERLANAPVQQRKRLLTDYLRDAVAEVTRVDPAEIREDAGFFDLGMDSLMAVELRRRLEAGVGAEIPVTLVMDHPRISDVTEYLLGDVLGLKEQSRPAPRSASARTTRTEEPIAIVAVSCRFPGAPDPEAFWEVLSGGVDAIREVPEDRFDIDEFYDPDPDAPGKIYTRFGGFVDGIDGFDPEFFGISPREAMWIDPQQRLVLETAWEALERAGYAPGTLRGSRTGVFVGVAANEYAHLLSTESVDKIEPYFITGNAINAISGRVAFAFGLEGPAVAVDTACSSSLVAVHQACQALHSGDCDLALAGGVNVLLSPVTGIAASRARMLSPAGRCKTFDASADGYVRGEGAGMLVLKRLSDAQRDGDRICAVISGSAVNQDGASSGLTVPNGGAQQRLITSVLARAGLSGADVDYLEAHGTGTPLGDPIEAQAAGAVYGAARDADRPLLMGSVKTNIGHLESASGVAGLIKVVLSLQHALLPQSLHFDNPSPHIPWDSLLVRVVDRAMPWHANGRPRRAGVSSFGFTGTNAHVLVEEAPQQPAIGVSEPSTEPLAEEVTTPDAQEQPVEVLALSARSPEALVQSARRYHTWLTTHPDVDLADVCRAAGTGRSHFEHRAAMVVDSVYSARELLADLAENRVRPGVLRGECADPPKTAWLFTGQGSQYPGMARELFNTEPVFAETVTRCVDAVNGIVPRPLLDVMFAGDRETGKLLRHTSFAQPALFAVEMGLARLWQSWGIEPDVVLGHSVGQYAAACVAGVFSVEDGARLMAERGRLFGSLPEDGRMVAVFTDANHVEGVAGEFPRLSVAAYNGPNTVLSGPEADLDQLVDRFNGEGIRCTWLETSHAFHSELLDPVLGEFESYAARVQFAVPTMPLVCNRTGAVLPAETPVDARYWRRHSRQPVQFAESVRTVVALGCSVLMEIGPQPVLTGAAVQVWPEHLPPPRAIASLRKSVSDRRQ</sequence>
<feature type="active site" description="Proton acceptor; for dehydratase activity" evidence="6">
    <location>
        <position position="964"/>
    </location>
</feature>
<dbReference type="Pfam" id="PF22621">
    <property type="entry name" value="CurL-like_PKS_C"/>
    <property type="match status" value="2"/>
</dbReference>
<dbReference type="InterPro" id="IPR036299">
    <property type="entry name" value="Polyketide_synth_docking_sf"/>
</dbReference>
<dbReference type="InterPro" id="IPR049552">
    <property type="entry name" value="PKS_DH_N"/>
</dbReference>
<keyword evidence="3" id="KW-0808">Transferase</keyword>
<dbReference type="Gene3D" id="3.90.180.10">
    <property type="entry name" value="Medium-chain alcohol dehydrogenases, catalytic domain"/>
    <property type="match status" value="1"/>
</dbReference>
<protein>
    <submittedName>
        <fullName evidence="11">SDR family NAD(P)-dependent oxidoreductase</fullName>
    </submittedName>
</protein>
<accession>A0ABT4HGP1</accession>
<dbReference type="InterPro" id="IPR016035">
    <property type="entry name" value="Acyl_Trfase/lysoPLipase"/>
</dbReference>
<dbReference type="InterPro" id="IPR042104">
    <property type="entry name" value="PKS_dehydratase_sf"/>
</dbReference>
<dbReference type="PANTHER" id="PTHR43775:SF51">
    <property type="entry name" value="INACTIVE PHENOLPHTHIOCEROL SYNTHESIS POLYKETIDE SYNTHASE TYPE I PKS1-RELATED"/>
    <property type="match status" value="1"/>
</dbReference>
<dbReference type="Pfam" id="PF00698">
    <property type="entry name" value="Acyl_transf_1"/>
    <property type="match status" value="3"/>
</dbReference>
<feature type="domain" description="Ketosynthase family 3 (KS3)" evidence="9">
    <location>
        <begin position="41"/>
        <end position="464"/>
    </location>
</feature>
<evidence type="ECO:0000259" key="9">
    <source>
        <dbReference type="PROSITE" id="PS52004"/>
    </source>
</evidence>
<gene>
    <name evidence="11" type="ORF">OY187_12485</name>
</gene>
<dbReference type="InterPro" id="IPR020843">
    <property type="entry name" value="ER"/>
</dbReference>
<feature type="domain" description="Ketosynthase family 3 (KS3)" evidence="9">
    <location>
        <begin position="3603"/>
        <end position="4028"/>
    </location>
</feature>
<evidence type="ECO:0000313" key="12">
    <source>
        <dbReference type="Proteomes" id="UP001084650"/>
    </source>
</evidence>
<dbReference type="SUPFAM" id="SSF50129">
    <property type="entry name" value="GroES-like"/>
    <property type="match status" value="1"/>
</dbReference>
<keyword evidence="2" id="KW-0597">Phosphoprotein</keyword>
<dbReference type="InterPro" id="IPR055123">
    <property type="entry name" value="SpnB-like_Rossmann"/>
</dbReference>
<dbReference type="SUPFAM" id="SSF52151">
    <property type="entry name" value="FabD/lysophospholipase-like"/>
    <property type="match status" value="3"/>
</dbReference>
<evidence type="ECO:0000259" key="8">
    <source>
        <dbReference type="PROSITE" id="PS50075"/>
    </source>
</evidence>
<dbReference type="Pfam" id="PF21089">
    <property type="entry name" value="PKS_DH_N"/>
    <property type="match status" value="1"/>
</dbReference>
<dbReference type="Gene3D" id="3.40.47.10">
    <property type="match status" value="3"/>
</dbReference>
<dbReference type="SUPFAM" id="SSF51735">
    <property type="entry name" value="NAD(P)-binding Rossmann-fold domains"/>
    <property type="match status" value="5"/>
</dbReference>
<dbReference type="SMART" id="SM00826">
    <property type="entry name" value="PKS_DH"/>
    <property type="match status" value="1"/>
</dbReference>
<organism evidence="11 12">
    <name type="scientific">Mycolicibacterium iranicum</name>
    <name type="common">Mycobacterium iranicum</name>
    <dbReference type="NCBI Taxonomy" id="912594"/>
    <lineage>
        <taxon>Bacteria</taxon>
        <taxon>Bacillati</taxon>
        <taxon>Actinomycetota</taxon>
        <taxon>Actinomycetes</taxon>
        <taxon>Mycobacteriales</taxon>
        <taxon>Mycobacteriaceae</taxon>
        <taxon>Mycolicibacterium</taxon>
    </lineage>
</organism>
<dbReference type="InterPro" id="IPR014043">
    <property type="entry name" value="Acyl_transferase_dom"/>
</dbReference>
<dbReference type="InterPro" id="IPR020807">
    <property type="entry name" value="PKS_DH"/>
</dbReference>
<evidence type="ECO:0000256" key="4">
    <source>
        <dbReference type="ARBA" id="ARBA00023268"/>
    </source>
</evidence>
<keyword evidence="1" id="KW-0596">Phosphopantetheine</keyword>
<name>A0ABT4HGP1_MYCIR</name>
<evidence type="ECO:0000256" key="7">
    <source>
        <dbReference type="SAM" id="MobiDB-lite"/>
    </source>
</evidence>
<dbReference type="InterPro" id="IPR013154">
    <property type="entry name" value="ADH-like_N"/>
</dbReference>
<dbReference type="InterPro" id="IPR016036">
    <property type="entry name" value="Malonyl_transacylase_ACP-bd"/>
</dbReference>
<proteinExistence type="predicted"/>
<dbReference type="Pfam" id="PF16197">
    <property type="entry name" value="KAsynt_C_assoc"/>
    <property type="match status" value="1"/>
</dbReference>
<dbReference type="PROSITE" id="PS50075">
    <property type="entry name" value="CARRIER"/>
    <property type="match status" value="2"/>
</dbReference>
<dbReference type="InterPro" id="IPR009081">
    <property type="entry name" value="PP-bd_ACP"/>
</dbReference>
<dbReference type="Proteomes" id="UP001084650">
    <property type="component" value="Unassembled WGS sequence"/>
</dbReference>
<dbReference type="Gene3D" id="3.30.70.3290">
    <property type="match status" value="3"/>
</dbReference>
<dbReference type="CDD" id="cd08955">
    <property type="entry name" value="KR_2_FAS_SDR_x"/>
    <property type="match status" value="1"/>
</dbReference>
<dbReference type="SUPFAM" id="SSF53901">
    <property type="entry name" value="Thiolase-like"/>
    <property type="match status" value="3"/>
</dbReference>
<dbReference type="Pfam" id="PF02801">
    <property type="entry name" value="Ketoacyl-synt_C"/>
    <property type="match status" value="3"/>
</dbReference>
<feature type="region of interest" description="Disordered" evidence="7">
    <location>
        <begin position="2074"/>
        <end position="2097"/>
    </location>
</feature>
<dbReference type="CDD" id="cd05195">
    <property type="entry name" value="enoyl_red"/>
    <property type="match status" value="1"/>
</dbReference>
<dbReference type="InterPro" id="IPR016039">
    <property type="entry name" value="Thiolase-like"/>
</dbReference>
<dbReference type="InterPro" id="IPR020806">
    <property type="entry name" value="PKS_PP-bd"/>
</dbReference>
<dbReference type="InterPro" id="IPR006162">
    <property type="entry name" value="Ppantetheine_attach_site"/>
</dbReference>
<dbReference type="SMART" id="SM00823">
    <property type="entry name" value="PKS_PP"/>
    <property type="match status" value="2"/>
</dbReference>
<feature type="region of interest" description="C-terminal hotdog fold" evidence="6">
    <location>
        <begin position="1068"/>
        <end position="1204"/>
    </location>
</feature>
<dbReference type="SMART" id="SM00822">
    <property type="entry name" value="PKS_KR"/>
    <property type="match status" value="2"/>
</dbReference>
<feature type="active site" description="Proton donor; for dehydratase activity" evidence="6">
    <location>
        <position position="1129"/>
    </location>
</feature>
<dbReference type="InterPro" id="IPR001227">
    <property type="entry name" value="Ac_transferase_dom_sf"/>
</dbReference>
<evidence type="ECO:0000259" key="10">
    <source>
        <dbReference type="PROSITE" id="PS52019"/>
    </source>
</evidence>
<comment type="caution">
    <text evidence="11">The sequence shown here is derived from an EMBL/GenBank/DDBJ whole genome shotgun (WGS) entry which is preliminary data.</text>
</comment>
<dbReference type="PROSITE" id="PS52019">
    <property type="entry name" value="PKS_MFAS_DH"/>
    <property type="match status" value="1"/>
</dbReference>
<dbReference type="Pfam" id="PF08240">
    <property type="entry name" value="ADH_N"/>
    <property type="match status" value="1"/>
</dbReference>
<feature type="domain" description="PKS/mFAS DH" evidence="10">
    <location>
        <begin position="932"/>
        <end position="1204"/>
    </location>
</feature>
<dbReference type="InterPro" id="IPR049551">
    <property type="entry name" value="PKS_DH_C"/>
</dbReference>
<dbReference type="Pfam" id="PF13602">
    <property type="entry name" value="ADH_zinc_N_2"/>
    <property type="match status" value="1"/>
</dbReference>
<dbReference type="CDD" id="cd08956">
    <property type="entry name" value="KR_3_FAS_SDR_x"/>
    <property type="match status" value="1"/>
</dbReference>
<dbReference type="InterPro" id="IPR014030">
    <property type="entry name" value="Ketoacyl_synth_N"/>
</dbReference>
<keyword evidence="5" id="KW-0012">Acyltransferase</keyword>
<dbReference type="InterPro" id="IPR020841">
    <property type="entry name" value="PKS_Beta-ketoAc_synthase_dom"/>
</dbReference>
<dbReference type="SMART" id="SM00829">
    <property type="entry name" value="PKS_ER"/>
    <property type="match status" value="1"/>
</dbReference>
<dbReference type="PROSITE" id="PS00012">
    <property type="entry name" value="PHOSPHOPANTETHEINE"/>
    <property type="match status" value="2"/>
</dbReference>
<dbReference type="SUPFAM" id="SSF47336">
    <property type="entry name" value="ACP-like"/>
    <property type="match status" value="2"/>
</dbReference>
<dbReference type="InterPro" id="IPR049900">
    <property type="entry name" value="PKS_mFAS_DH"/>
</dbReference>
<evidence type="ECO:0000256" key="3">
    <source>
        <dbReference type="ARBA" id="ARBA00022679"/>
    </source>
</evidence>
<reference evidence="11" key="1">
    <citation type="submission" date="2022-12" db="EMBL/GenBank/DDBJ databases">
        <title>Whole genome sequence of Mycolicibacterium iranicum strain SBH312.</title>
        <authorList>
            <person name="Jani J."/>
            <person name="Arifin Mustapha Z."/>
            <person name="Ahmed K."/>
            <person name="Kai Ling C."/>
        </authorList>
    </citation>
    <scope>NUCLEOTIDE SEQUENCE</scope>
    <source>
        <strain evidence="11">SBH312</strain>
    </source>
</reference>
<evidence type="ECO:0000256" key="2">
    <source>
        <dbReference type="ARBA" id="ARBA00022553"/>
    </source>
</evidence>
<dbReference type="Pfam" id="PF00109">
    <property type="entry name" value="ketoacyl-synt"/>
    <property type="match status" value="3"/>
</dbReference>
<evidence type="ECO:0000256" key="6">
    <source>
        <dbReference type="PROSITE-ProRule" id="PRU01363"/>
    </source>
</evidence>
<dbReference type="PROSITE" id="PS52004">
    <property type="entry name" value="KS3_2"/>
    <property type="match status" value="3"/>
</dbReference>
<keyword evidence="12" id="KW-1185">Reference proteome</keyword>
<feature type="domain" description="Carrier" evidence="8">
    <location>
        <begin position="3507"/>
        <end position="3581"/>
    </location>
</feature>
<evidence type="ECO:0000256" key="1">
    <source>
        <dbReference type="ARBA" id="ARBA00022450"/>
    </source>
</evidence>
<dbReference type="InterPro" id="IPR014031">
    <property type="entry name" value="Ketoacyl_synth_C"/>
</dbReference>
<evidence type="ECO:0000313" key="11">
    <source>
        <dbReference type="EMBL" id="MCZ0728867.1"/>
    </source>
</evidence>
<dbReference type="Gene3D" id="3.30.70.250">
    <property type="entry name" value="Malonyl-CoA ACP transacylase, ACP-binding"/>
    <property type="match status" value="1"/>
</dbReference>
<dbReference type="Pfam" id="PF00550">
    <property type="entry name" value="PP-binding"/>
    <property type="match status" value="2"/>
</dbReference>
<feature type="domain" description="Ketosynthase family 3 (KS3)" evidence="9">
    <location>
        <begin position="2107"/>
        <end position="2533"/>
    </location>
</feature>
<dbReference type="Gene3D" id="1.10.1200.10">
    <property type="entry name" value="ACP-like"/>
    <property type="match status" value="2"/>
</dbReference>
<dbReference type="Gene3D" id="3.10.129.110">
    <property type="entry name" value="Polyketide synthase dehydratase"/>
    <property type="match status" value="1"/>
</dbReference>
<dbReference type="Gene3D" id="3.40.50.720">
    <property type="entry name" value="NAD(P)-binding Rossmann-like Domain"/>
    <property type="match status" value="4"/>
</dbReference>
<dbReference type="InterPro" id="IPR032821">
    <property type="entry name" value="PKS_assoc"/>
</dbReference>
<feature type="domain" description="Carrier" evidence="8">
    <location>
        <begin position="1998"/>
        <end position="2073"/>
    </location>
</feature>
<dbReference type="SMART" id="SM01294">
    <property type="entry name" value="PKS_PP_betabranch"/>
    <property type="match status" value="2"/>
</dbReference>
<dbReference type="InterPro" id="IPR013968">
    <property type="entry name" value="PKS_KR"/>
</dbReference>
<dbReference type="PANTHER" id="PTHR43775">
    <property type="entry name" value="FATTY ACID SYNTHASE"/>
    <property type="match status" value="1"/>
</dbReference>
<dbReference type="InterPro" id="IPR057326">
    <property type="entry name" value="KR_dom"/>
</dbReference>
<dbReference type="InterPro" id="IPR036291">
    <property type="entry name" value="NAD(P)-bd_dom_sf"/>
</dbReference>
<dbReference type="SMART" id="SM00827">
    <property type="entry name" value="PKS_AT"/>
    <property type="match status" value="3"/>
</dbReference>
<evidence type="ECO:0000256" key="5">
    <source>
        <dbReference type="ARBA" id="ARBA00023315"/>
    </source>
</evidence>
<dbReference type="Pfam" id="PF08659">
    <property type="entry name" value="KR"/>
    <property type="match status" value="2"/>
</dbReference>
<dbReference type="EMBL" id="JAPQYE010000005">
    <property type="protein sequence ID" value="MCZ0728867.1"/>
    <property type="molecule type" value="Genomic_DNA"/>
</dbReference>
<dbReference type="Gene3D" id="3.40.366.10">
    <property type="entry name" value="Malonyl-Coenzyme A Acyl Carrier Protein, domain 2"/>
    <property type="match status" value="3"/>
</dbReference>
<dbReference type="InterPro" id="IPR011032">
    <property type="entry name" value="GroES-like_sf"/>
</dbReference>
<dbReference type="Pfam" id="PF14765">
    <property type="entry name" value="PS-DH"/>
    <property type="match status" value="1"/>
</dbReference>
<dbReference type="InterPro" id="IPR050091">
    <property type="entry name" value="PKS_NRPS_Biosynth_Enz"/>
</dbReference>
<dbReference type="PROSITE" id="PS00606">
    <property type="entry name" value="KS3_1"/>
    <property type="match status" value="3"/>
</dbReference>
<feature type="non-terminal residue" evidence="11">
    <location>
        <position position="4452"/>
    </location>
</feature>
<keyword evidence="4" id="KW-0511">Multifunctional enzyme</keyword>
<dbReference type="InterPro" id="IPR036736">
    <property type="entry name" value="ACP-like_sf"/>
</dbReference>
<dbReference type="SUPFAM" id="SSF55048">
    <property type="entry name" value="Probable ACP-binding domain of malonyl-CoA ACP transacylase"/>
    <property type="match status" value="3"/>
</dbReference>
<feature type="region of interest" description="N-terminal hotdog fold" evidence="6">
    <location>
        <begin position="932"/>
        <end position="1054"/>
    </location>
</feature>
<dbReference type="InterPro" id="IPR018201">
    <property type="entry name" value="Ketoacyl_synth_AS"/>
</dbReference>